<name>A0ABU5U0M9_9CYAN</name>
<reference evidence="1 2" key="1">
    <citation type="submission" date="2023-12" db="EMBL/GenBank/DDBJ databases">
        <title>Baltic Sea Cyanobacteria.</title>
        <authorList>
            <person name="Delbaje E."/>
            <person name="Fewer D.P."/>
            <person name="Shishido T.K."/>
        </authorList>
    </citation>
    <scope>NUCLEOTIDE SEQUENCE [LARGE SCALE GENOMIC DNA]</scope>
    <source>
        <strain evidence="1 2">CCNP 1315</strain>
    </source>
</reference>
<dbReference type="RefSeq" id="WP_323218958.1">
    <property type="nucleotide sequence ID" value="NZ_JAYGHT010000068.1"/>
</dbReference>
<comment type="caution">
    <text evidence="1">The sequence shown here is derived from an EMBL/GenBank/DDBJ whole genome shotgun (WGS) entry which is preliminary data.</text>
</comment>
<accession>A0ABU5U0M9</accession>
<organism evidence="1 2">
    <name type="scientific">Limnoraphis robusta CCNP1315</name>
    <dbReference type="NCBI Taxonomy" id="3110306"/>
    <lineage>
        <taxon>Bacteria</taxon>
        <taxon>Bacillati</taxon>
        <taxon>Cyanobacteriota</taxon>
        <taxon>Cyanophyceae</taxon>
        <taxon>Oscillatoriophycideae</taxon>
        <taxon>Oscillatoriales</taxon>
        <taxon>Sirenicapillariaceae</taxon>
        <taxon>Limnoraphis</taxon>
    </lineage>
</organism>
<evidence type="ECO:0000313" key="1">
    <source>
        <dbReference type="EMBL" id="MEA5519688.1"/>
    </source>
</evidence>
<keyword evidence="2" id="KW-1185">Reference proteome</keyword>
<gene>
    <name evidence="1" type="ORF">VB854_12120</name>
</gene>
<sequence length="306" mass="34813">MLKTFLDKSKIAVSELKFKVRSAQYSGKLPSLSPDDRQIVDALDAEGVLITSLDHLALPFTPQLLQAIDGLLPEVKSAFAADSPGFTNAKNTYIVRASYDKIAAEYPEIFLWGLQDRLLDIAENYIGLPVAFLGVDLKKDIAYEAGRDVGSKRWHRDGEDCREFKIMIYLSDVAEDTISFDYIPRYLTPSLLEIIYKSILIFKTPYKSIYTDEQMEHFVSSSEWKSCYGPTGTVIFAGTDGIFHRGQLPKGAVKDRLALQYTYTSRQPENPTFCKRHFSQKGLLILKDKLSERQKECVFWYDPTEE</sequence>
<proteinExistence type="predicted"/>
<evidence type="ECO:0000313" key="2">
    <source>
        <dbReference type="Proteomes" id="UP001301728"/>
    </source>
</evidence>
<dbReference type="Proteomes" id="UP001301728">
    <property type="component" value="Unassembled WGS sequence"/>
</dbReference>
<dbReference type="EMBL" id="JAYGHT010000068">
    <property type="protein sequence ID" value="MEA5519688.1"/>
    <property type="molecule type" value="Genomic_DNA"/>
</dbReference>
<protein>
    <submittedName>
        <fullName evidence="1">2OG-Fe(II) oxygenase</fullName>
    </submittedName>
</protein>